<dbReference type="AlphaFoldDB" id="A0A0N5AAA5"/>
<dbReference type="Proteomes" id="UP000046393">
    <property type="component" value="Unplaced"/>
</dbReference>
<feature type="region of interest" description="Disordered" evidence="1">
    <location>
        <begin position="12"/>
        <end position="45"/>
    </location>
</feature>
<accession>A0A0N5AAA5</accession>
<sequence length="141" mass="16336">MPCSLKKFIFPPTNAQPSNSNRELFKDTEYDPNAETTKRSSRSNPNVFLDSQRYLNAVKMPSNFRNIHASFPVFSERRKSAADEYQNTPPQVVETLYSEQAGLLNAKCSERRRRKSSIYEESRVQTSSKLIESLRNQLRKL</sequence>
<feature type="compositionally biased region" description="Polar residues" evidence="1">
    <location>
        <begin position="13"/>
        <end position="22"/>
    </location>
</feature>
<name>A0A0N5AAA5_9BILA</name>
<keyword evidence="2" id="KW-1185">Reference proteome</keyword>
<evidence type="ECO:0000256" key="1">
    <source>
        <dbReference type="SAM" id="MobiDB-lite"/>
    </source>
</evidence>
<protein>
    <submittedName>
        <fullName evidence="3">Uncharacterized protein</fullName>
    </submittedName>
</protein>
<organism evidence="2 3">
    <name type="scientific">Syphacia muris</name>
    <dbReference type="NCBI Taxonomy" id="451379"/>
    <lineage>
        <taxon>Eukaryota</taxon>
        <taxon>Metazoa</taxon>
        <taxon>Ecdysozoa</taxon>
        <taxon>Nematoda</taxon>
        <taxon>Chromadorea</taxon>
        <taxon>Rhabditida</taxon>
        <taxon>Spirurina</taxon>
        <taxon>Oxyuridomorpha</taxon>
        <taxon>Oxyuroidea</taxon>
        <taxon>Oxyuridae</taxon>
        <taxon>Syphacia</taxon>
    </lineage>
</organism>
<reference evidence="3" key="1">
    <citation type="submission" date="2017-02" db="UniProtKB">
        <authorList>
            <consortium name="WormBaseParasite"/>
        </authorList>
    </citation>
    <scope>IDENTIFICATION</scope>
</reference>
<dbReference type="WBParaSite" id="SMUV_0000107301-mRNA-1">
    <property type="protein sequence ID" value="SMUV_0000107301-mRNA-1"/>
    <property type="gene ID" value="SMUV_0000107301"/>
</dbReference>
<evidence type="ECO:0000313" key="3">
    <source>
        <dbReference type="WBParaSite" id="SMUV_0000107301-mRNA-1"/>
    </source>
</evidence>
<evidence type="ECO:0000313" key="2">
    <source>
        <dbReference type="Proteomes" id="UP000046393"/>
    </source>
</evidence>
<proteinExistence type="predicted"/>